<accession>A0A0D6NKG8</accession>
<dbReference type="Proteomes" id="UP000032670">
    <property type="component" value="Unassembled WGS sequence"/>
</dbReference>
<dbReference type="KEGG" id="aot:AcetOri_orf00136"/>
<dbReference type="GeneID" id="76204732"/>
<dbReference type="EMBL" id="BAMX01000024">
    <property type="protein sequence ID" value="GAN66592.1"/>
    <property type="molecule type" value="Genomic_DNA"/>
</dbReference>
<proteinExistence type="predicted"/>
<dbReference type="EMBL" id="AP018515">
    <property type="protein sequence ID" value="BBC78438.1"/>
    <property type="molecule type" value="Genomic_DNA"/>
</dbReference>
<sequence length="232" mass="24641">MRSRVARYGPMGLADYEILEMLLFPGVPRRDTKPLAKALINTFGSLSGVLGASPQELRATGVSAASVGLLTLIPDIAQKLGAPEEAERADIGEWSRLLAYCQNNFATAPLGQMRVLFLDVRNQLLADEAVPEYGAGVSASTKGATRLDAPPLALGPAVGALLHRALGHNASALITVRLVENGVSCAQALQTDTPFVQELLKAAPLLALEVYDHVCLKGKQWLSFRGSGLGEW</sequence>
<dbReference type="Proteomes" id="UP000270034">
    <property type="component" value="Chromosome"/>
</dbReference>
<reference evidence="3 6" key="2">
    <citation type="submission" date="2018-02" db="EMBL/GenBank/DDBJ databases">
        <title>Acetobacter orientalis genome.</title>
        <authorList>
            <person name="Nakashima N."/>
            <person name="Tamura T."/>
        </authorList>
    </citation>
    <scope>NUCLEOTIDE SEQUENCE [LARGE SCALE GENOMIC DNA]</scope>
    <source>
        <strain evidence="3 6">FAN1</strain>
    </source>
</reference>
<evidence type="ECO:0000313" key="5">
    <source>
        <dbReference type="Proteomes" id="UP000032670"/>
    </source>
</evidence>
<keyword evidence="1" id="KW-0378">Hydrolase</keyword>
<keyword evidence="5" id="KW-1185">Reference proteome</keyword>
<dbReference type="InterPro" id="IPR010994">
    <property type="entry name" value="RuvA_2-like"/>
</dbReference>
<evidence type="ECO:0000313" key="4">
    <source>
        <dbReference type="EMBL" id="GAN66592.1"/>
    </source>
</evidence>
<keyword evidence="1" id="KW-0645">Protease</keyword>
<organism evidence="3 6">
    <name type="scientific">Acetobacter orientalis</name>
    <dbReference type="NCBI Taxonomy" id="146474"/>
    <lineage>
        <taxon>Bacteria</taxon>
        <taxon>Pseudomonadati</taxon>
        <taxon>Pseudomonadota</taxon>
        <taxon>Alphaproteobacteria</taxon>
        <taxon>Acetobacterales</taxon>
        <taxon>Acetobacteraceae</taxon>
        <taxon>Acetobacter</taxon>
    </lineage>
</organism>
<dbReference type="RefSeq" id="WP_052946415.1">
    <property type="nucleotide sequence ID" value="NZ_BAMX01000024.1"/>
</dbReference>
<dbReference type="Gene3D" id="3.40.140.10">
    <property type="entry name" value="Cytidine Deaminase, domain 2"/>
    <property type="match status" value="1"/>
</dbReference>
<dbReference type="AlphaFoldDB" id="A0A2Z5ZD60"/>
<evidence type="ECO:0000313" key="6">
    <source>
        <dbReference type="Proteomes" id="UP000270034"/>
    </source>
</evidence>
<dbReference type="PANTHER" id="PTHR30471:SF3">
    <property type="entry name" value="UPF0758 PROTEIN YEES-RELATED"/>
    <property type="match status" value="1"/>
</dbReference>
<gene>
    <name evidence="4" type="ORF">Abor_024_036</name>
    <name evidence="3" type="ORF">AcetOrient_orf00136</name>
</gene>
<name>A0A2Z5ZD60_9PROT</name>
<dbReference type="SUPFAM" id="SSF47781">
    <property type="entry name" value="RuvA domain 2-like"/>
    <property type="match status" value="1"/>
</dbReference>
<dbReference type="InterPro" id="IPR025657">
    <property type="entry name" value="RadC_JAB"/>
</dbReference>
<dbReference type="Pfam" id="PF04002">
    <property type="entry name" value="RadC"/>
    <property type="match status" value="1"/>
</dbReference>
<dbReference type="PANTHER" id="PTHR30471">
    <property type="entry name" value="DNA REPAIR PROTEIN RADC"/>
    <property type="match status" value="1"/>
</dbReference>
<protein>
    <submittedName>
        <fullName evidence="3">DNA repair protein RadC</fullName>
    </submittedName>
</protein>
<feature type="domain" description="RadC-like JAB" evidence="2">
    <location>
        <begin position="161"/>
        <end position="228"/>
    </location>
</feature>
<dbReference type="InterPro" id="IPR001405">
    <property type="entry name" value="UPF0758"/>
</dbReference>
<dbReference type="STRING" id="1231341.Abor_024_036"/>
<evidence type="ECO:0000313" key="3">
    <source>
        <dbReference type="EMBL" id="BBC78438.1"/>
    </source>
</evidence>
<evidence type="ECO:0000259" key="2">
    <source>
        <dbReference type="Pfam" id="PF04002"/>
    </source>
</evidence>
<reference evidence="4 5" key="1">
    <citation type="submission" date="2012-11" db="EMBL/GenBank/DDBJ databases">
        <title>Whole genome sequence of Acetobacter orientalis 21F-2.</title>
        <authorList>
            <person name="Azuma Y."/>
            <person name="Higashiura N."/>
            <person name="Hirakawa H."/>
            <person name="Matsushita K."/>
        </authorList>
    </citation>
    <scope>NUCLEOTIDE SEQUENCE [LARGE SCALE GENOMIC DNA]</scope>
    <source>
        <strain evidence="4 5">21F-2</strain>
    </source>
</reference>
<keyword evidence="1" id="KW-0482">Metalloprotease</keyword>
<evidence type="ECO:0000256" key="1">
    <source>
        <dbReference type="ARBA" id="ARBA00023049"/>
    </source>
</evidence>
<accession>A0A2Z5ZD60</accession>